<keyword evidence="4" id="KW-1185">Reference proteome</keyword>
<dbReference type="PANTHER" id="PTHR34126">
    <property type="entry name" value="PEROXISOME BIOGENESIS PROTEIN 22"/>
    <property type="match status" value="1"/>
</dbReference>
<keyword evidence="2" id="KW-0812">Transmembrane</keyword>
<reference evidence="3" key="1">
    <citation type="submission" date="2020-12" db="EMBL/GenBank/DDBJ databases">
        <title>Metabolic potential, ecology and presence of endohyphal bacteria is reflected in genomic diversity of Mucoromycotina.</title>
        <authorList>
            <person name="Muszewska A."/>
            <person name="Okrasinska A."/>
            <person name="Steczkiewicz K."/>
            <person name="Drgas O."/>
            <person name="Orlowska M."/>
            <person name="Perlinska-Lenart U."/>
            <person name="Aleksandrzak-Piekarczyk T."/>
            <person name="Szatraj K."/>
            <person name="Zielenkiewicz U."/>
            <person name="Pilsyk S."/>
            <person name="Malc E."/>
            <person name="Mieczkowski P."/>
            <person name="Kruszewska J.S."/>
            <person name="Biernat P."/>
            <person name="Pawlowska J."/>
        </authorList>
    </citation>
    <scope>NUCLEOTIDE SEQUENCE</scope>
    <source>
        <strain evidence="3">WA0000051536</strain>
    </source>
</reference>
<feature type="region of interest" description="Disordered" evidence="1">
    <location>
        <begin position="45"/>
        <end position="80"/>
    </location>
</feature>
<feature type="transmembrane region" description="Helical" evidence="2">
    <location>
        <begin position="12"/>
        <end position="36"/>
    </location>
</feature>
<organism evidence="3 4">
    <name type="scientific">Umbelopsis vinacea</name>
    <dbReference type="NCBI Taxonomy" id="44442"/>
    <lineage>
        <taxon>Eukaryota</taxon>
        <taxon>Fungi</taxon>
        <taxon>Fungi incertae sedis</taxon>
        <taxon>Mucoromycota</taxon>
        <taxon>Mucoromycotina</taxon>
        <taxon>Umbelopsidomycetes</taxon>
        <taxon>Umbelopsidales</taxon>
        <taxon>Umbelopsidaceae</taxon>
        <taxon>Umbelopsis</taxon>
    </lineage>
</organism>
<protein>
    <submittedName>
        <fullName evidence="3">Uncharacterized protein</fullName>
    </submittedName>
</protein>
<dbReference type="Pfam" id="PF22978">
    <property type="entry name" value="HAD_Pex22"/>
    <property type="match status" value="1"/>
</dbReference>
<gene>
    <name evidence="3" type="ORF">INT44_005552</name>
</gene>
<dbReference type="AlphaFoldDB" id="A0A8H7PE15"/>
<dbReference type="Proteomes" id="UP000612746">
    <property type="component" value="Unassembled WGS sequence"/>
</dbReference>
<accession>A0A8H7PE15</accession>
<sequence>MATPARSRRSLVIWLLRMIGYTSISVAVVALVISWFRQFRRRIPRDDGRANNNGTSLHRRSSEMNEIDSPPSNSQGATANSLSSIGSKFLGGVMNATNNARRRKRVMTISLKNTILWNPSSDVDSPNHAFQARAIHLLQHLSNFHHIYIIVHMNSPAERDQIDKMLTNSGMFKFIDRRKLLYCETEEGKIHMIRHLEPAVHIEGGWEKDDGEDIVRKIRTFVGKVVWVITRRRRSSFGKDGVKQGDEGIIGPNVEITEKLIESTVAREAGVVFEAES</sequence>
<dbReference type="EMBL" id="JAEPRA010000025">
    <property type="protein sequence ID" value="KAG2172181.1"/>
    <property type="molecule type" value="Genomic_DNA"/>
</dbReference>
<evidence type="ECO:0000313" key="4">
    <source>
        <dbReference type="Proteomes" id="UP000612746"/>
    </source>
</evidence>
<dbReference type="InterPro" id="IPR037485">
    <property type="entry name" value="PEX22"/>
</dbReference>
<feature type="compositionally biased region" description="Polar residues" evidence="1">
    <location>
        <begin position="70"/>
        <end position="80"/>
    </location>
</feature>
<keyword evidence="2" id="KW-0472">Membrane</keyword>
<dbReference type="PANTHER" id="PTHR34126:SF1">
    <property type="entry name" value="PEROXISOME BIOGENESIS PROTEIN 22"/>
    <property type="match status" value="1"/>
</dbReference>
<evidence type="ECO:0000256" key="1">
    <source>
        <dbReference type="SAM" id="MobiDB-lite"/>
    </source>
</evidence>
<evidence type="ECO:0000256" key="2">
    <source>
        <dbReference type="SAM" id="Phobius"/>
    </source>
</evidence>
<keyword evidence="2" id="KW-1133">Transmembrane helix</keyword>
<dbReference type="OrthoDB" id="77656at2759"/>
<evidence type="ECO:0000313" key="3">
    <source>
        <dbReference type="EMBL" id="KAG2172181.1"/>
    </source>
</evidence>
<name>A0A8H7PE15_9FUNG</name>
<comment type="caution">
    <text evidence="3">The sequence shown here is derived from an EMBL/GenBank/DDBJ whole genome shotgun (WGS) entry which is preliminary data.</text>
</comment>
<dbReference type="GO" id="GO:0007031">
    <property type="term" value="P:peroxisome organization"/>
    <property type="evidence" value="ECO:0007669"/>
    <property type="project" value="InterPro"/>
</dbReference>
<proteinExistence type="predicted"/>